<feature type="compositionally biased region" description="Low complexity" evidence="1">
    <location>
        <begin position="13"/>
        <end position="22"/>
    </location>
</feature>
<dbReference type="AlphaFoldDB" id="S7QDS6"/>
<dbReference type="EMBL" id="KB469299">
    <property type="protein sequence ID" value="EPQ57502.1"/>
    <property type="molecule type" value="Genomic_DNA"/>
</dbReference>
<feature type="compositionally biased region" description="Pro residues" evidence="1">
    <location>
        <begin position="38"/>
        <end position="76"/>
    </location>
</feature>
<evidence type="ECO:0000256" key="1">
    <source>
        <dbReference type="SAM" id="MobiDB-lite"/>
    </source>
</evidence>
<proteinExistence type="predicted"/>
<feature type="region of interest" description="Disordered" evidence="1">
    <location>
        <begin position="1"/>
        <end position="87"/>
    </location>
</feature>
<dbReference type="GeneID" id="19299250"/>
<dbReference type="RefSeq" id="XP_007864588.1">
    <property type="nucleotide sequence ID" value="XM_007866397.1"/>
</dbReference>
<dbReference type="HOGENOM" id="CLU_2146123_0_0_1"/>
<evidence type="ECO:0000313" key="3">
    <source>
        <dbReference type="Proteomes" id="UP000030669"/>
    </source>
</evidence>
<name>S7QDS6_GLOTA</name>
<protein>
    <submittedName>
        <fullName evidence="2">Uncharacterized protein</fullName>
    </submittedName>
</protein>
<dbReference type="Proteomes" id="UP000030669">
    <property type="component" value="Unassembled WGS sequence"/>
</dbReference>
<reference evidence="2 3" key="1">
    <citation type="journal article" date="2012" name="Science">
        <title>The Paleozoic origin of enzymatic lignin decomposition reconstructed from 31 fungal genomes.</title>
        <authorList>
            <person name="Floudas D."/>
            <person name="Binder M."/>
            <person name="Riley R."/>
            <person name="Barry K."/>
            <person name="Blanchette R.A."/>
            <person name="Henrissat B."/>
            <person name="Martinez A.T."/>
            <person name="Otillar R."/>
            <person name="Spatafora J.W."/>
            <person name="Yadav J.S."/>
            <person name="Aerts A."/>
            <person name="Benoit I."/>
            <person name="Boyd A."/>
            <person name="Carlson A."/>
            <person name="Copeland A."/>
            <person name="Coutinho P.M."/>
            <person name="de Vries R.P."/>
            <person name="Ferreira P."/>
            <person name="Findley K."/>
            <person name="Foster B."/>
            <person name="Gaskell J."/>
            <person name="Glotzer D."/>
            <person name="Gorecki P."/>
            <person name="Heitman J."/>
            <person name="Hesse C."/>
            <person name="Hori C."/>
            <person name="Igarashi K."/>
            <person name="Jurgens J.A."/>
            <person name="Kallen N."/>
            <person name="Kersten P."/>
            <person name="Kohler A."/>
            <person name="Kuees U."/>
            <person name="Kumar T.K.A."/>
            <person name="Kuo A."/>
            <person name="LaButti K."/>
            <person name="Larrondo L.F."/>
            <person name="Lindquist E."/>
            <person name="Ling A."/>
            <person name="Lombard V."/>
            <person name="Lucas S."/>
            <person name="Lundell T."/>
            <person name="Martin R."/>
            <person name="McLaughlin D.J."/>
            <person name="Morgenstern I."/>
            <person name="Morin E."/>
            <person name="Murat C."/>
            <person name="Nagy L.G."/>
            <person name="Nolan M."/>
            <person name="Ohm R.A."/>
            <person name="Patyshakuliyeva A."/>
            <person name="Rokas A."/>
            <person name="Ruiz-Duenas F.J."/>
            <person name="Sabat G."/>
            <person name="Salamov A."/>
            <person name="Samejima M."/>
            <person name="Schmutz J."/>
            <person name="Slot J.C."/>
            <person name="St John F."/>
            <person name="Stenlid J."/>
            <person name="Sun H."/>
            <person name="Sun S."/>
            <person name="Syed K."/>
            <person name="Tsang A."/>
            <person name="Wiebenga A."/>
            <person name="Young D."/>
            <person name="Pisabarro A."/>
            <person name="Eastwood D.C."/>
            <person name="Martin F."/>
            <person name="Cullen D."/>
            <person name="Grigoriev I.V."/>
            <person name="Hibbett D.S."/>
        </authorList>
    </citation>
    <scope>NUCLEOTIDE SEQUENCE [LARGE SCALE GENOMIC DNA]</scope>
    <source>
        <strain evidence="2 3">ATCC 11539</strain>
    </source>
</reference>
<keyword evidence="3" id="KW-1185">Reference proteome</keyword>
<accession>S7QDS6</accession>
<dbReference type="eggNOG" id="ENOG502SGNP">
    <property type="taxonomic scope" value="Eukaryota"/>
</dbReference>
<organism evidence="2 3">
    <name type="scientific">Gloeophyllum trabeum (strain ATCC 11539 / FP-39264 / Madison 617)</name>
    <name type="common">Brown rot fungus</name>
    <dbReference type="NCBI Taxonomy" id="670483"/>
    <lineage>
        <taxon>Eukaryota</taxon>
        <taxon>Fungi</taxon>
        <taxon>Dikarya</taxon>
        <taxon>Basidiomycota</taxon>
        <taxon>Agaricomycotina</taxon>
        <taxon>Agaricomycetes</taxon>
        <taxon>Gloeophyllales</taxon>
        <taxon>Gloeophyllaceae</taxon>
        <taxon>Gloeophyllum</taxon>
    </lineage>
</organism>
<dbReference type="KEGG" id="gtr:GLOTRDRAFT_110604"/>
<sequence>MSEANSIPPTPAAAPDGADGADYTSGRLHPDRRISSGKPPPPPKPLDLPEPRAPPPRSGTPVANRPPEPIPSPVPVPVEQEEDEPPTRWWTDWLCGCREGGEHQAARTNPME</sequence>
<gene>
    <name evidence="2" type="ORF">GLOTRDRAFT_110604</name>
</gene>
<evidence type="ECO:0000313" key="2">
    <source>
        <dbReference type="EMBL" id="EPQ57502.1"/>
    </source>
</evidence>